<name>A0AAW3ZKD8_9GAMM</name>
<keyword evidence="6" id="KW-0804">Transcription</keyword>
<dbReference type="InterPro" id="IPR007412">
    <property type="entry name" value="FlgM"/>
</dbReference>
<evidence type="ECO:0000313" key="11">
    <source>
        <dbReference type="EMBL" id="MBD8524766.1"/>
    </source>
</evidence>
<reference evidence="11 12" key="1">
    <citation type="submission" date="2020-09" db="EMBL/GenBank/DDBJ databases">
        <title>Pseudoxanthomonas sp. CAU 1598 isolated from sand of Yaerae Beach.</title>
        <authorList>
            <person name="Kim W."/>
        </authorList>
    </citation>
    <scope>NUCLEOTIDE SEQUENCE [LARGE SCALE GENOMIC DNA]</scope>
    <source>
        <strain evidence="11 12">CAU 1598</strain>
    </source>
</reference>
<evidence type="ECO:0000256" key="8">
    <source>
        <dbReference type="ARBA" id="ARBA00030117"/>
    </source>
</evidence>
<evidence type="ECO:0000313" key="12">
    <source>
        <dbReference type="Proteomes" id="UP000613768"/>
    </source>
</evidence>
<keyword evidence="4" id="KW-1005">Bacterial flagellum biogenesis</keyword>
<dbReference type="NCBIfam" id="TIGR03824">
    <property type="entry name" value="FlgM_jcvi"/>
    <property type="match status" value="1"/>
</dbReference>
<evidence type="ECO:0000256" key="7">
    <source>
        <dbReference type="ARBA" id="ARBA00024739"/>
    </source>
</evidence>
<keyword evidence="12" id="KW-1185">Reference proteome</keyword>
<evidence type="ECO:0000256" key="1">
    <source>
        <dbReference type="ARBA" id="ARBA00005322"/>
    </source>
</evidence>
<evidence type="ECO:0000256" key="2">
    <source>
        <dbReference type="ARBA" id="ARBA00017823"/>
    </source>
</evidence>
<feature type="domain" description="Anti-sigma-28 factor FlgM C-terminal" evidence="10">
    <location>
        <begin position="38"/>
        <end position="88"/>
    </location>
</feature>
<feature type="region of interest" description="Disordered" evidence="9">
    <location>
        <begin position="1"/>
        <end position="39"/>
    </location>
</feature>
<evidence type="ECO:0000256" key="6">
    <source>
        <dbReference type="ARBA" id="ARBA00023163"/>
    </source>
</evidence>
<keyword evidence="11" id="KW-0966">Cell projection</keyword>
<keyword evidence="5" id="KW-0805">Transcription regulation</keyword>
<evidence type="ECO:0000256" key="4">
    <source>
        <dbReference type="ARBA" id="ARBA00022795"/>
    </source>
</evidence>
<dbReference type="InterPro" id="IPR035890">
    <property type="entry name" value="Anti-sigma-28_factor_FlgM_sf"/>
</dbReference>
<dbReference type="Pfam" id="PF04316">
    <property type="entry name" value="FlgM"/>
    <property type="match status" value="1"/>
</dbReference>
<gene>
    <name evidence="11" type="primary">flgM</name>
    <name evidence="11" type="ORF">IFO71_03335</name>
</gene>
<dbReference type="AlphaFoldDB" id="A0AAW3ZKD8"/>
<feature type="compositionally biased region" description="Polar residues" evidence="9">
    <location>
        <begin position="10"/>
        <end position="25"/>
    </location>
</feature>
<dbReference type="Proteomes" id="UP000613768">
    <property type="component" value="Unassembled WGS sequence"/>
</dbReference>
<dbReference type="EMBL" id="JACYTR010000004">
    <property type="protein sequence ID" value="MBD8524766.1"/>
    <property type="molecule type" value="Genomic_DNA"/>
</dbReference>
<dbReference type="RefSeq" id="WP_192028113.1">
    <property type="nucleotide sequence ID" value="NZ_JACYTR010000004.1"/>
</dbReference>
<evidence type="ECO:0000256" key="3">
    <source>
        <dbReference type="ARBA" id="ARBA00022491"/>
    </source>
</evidence>
<dbReference type="GO" id="GO:0045892">
    <property type="term" value="P:negative regulation of DNA-templated transcription"/>
    <property type="evidence" value="ECO:0007669"/>
    <property type="project" value="InterPro"/>
</dbReference>
<accession>A0AAW3ZKD8</accession>
<dbReference type="InterPro" id="IPR031316">
    <property type="entry name" value="FlgM_C"/>
</dbReference>
<keyword evidence="11" id="KW-0969">Cilium</keyword>
<keyword evidence="3" id="KW-0678">Repressor</keyword>
<proteinExistence type="inferred from homology"/>
<evidence type="ECO:0000256" key="9">
    <source>
        <dbReference type="SAM" id="MobiDB-lite"/>
    </source>
</evidence>
<comment type="similarity">
    <text evidence="1">Belongs to the FlgM family.</text>
</comment>
<protein>
    <recommendedName>
        <fullName evidence="2">Negative regulator of flagellin synthesis</fullName>
    </recommendedName>
    <alternativeName>
        <fullName evidence="8">Anti-sigma-28 factor</fullName>
    </alternativeName>
</protein>
<comment type="function">
    <text evidence="7">Responsible for the coupling of flagellin expression to flagellar assembly by preventing expression of the flagellin genes when a component of the middle class of proteins is defective. It negatively regulates flagellar genes by inhibiting the activity of FliA by directly binding to FliA.</text>
</comment>
<dbReference type="SUPFAM" id="SSF101498">
    <property type="entry name" value="Anti-sigma factor FlgM"/>
    <property type="match status" value="1"/>
</dbReference>
<keyword evidence="11" id="KW-0282">Flagellum</keyword>
<sequence>MNTKIDGISSLGSRASVTGANSTTAPVKPAGGSTGAEDSVELSGEMAALRKQLADAPTIDQARVASVRAALESGSYRVDVQEIALRLIALERQLGQ</sequence>
<dbReference type="GO" id="GO:0044781">
    <property type="term" value="P:bacterial-type flagellum organization"/>
    <property type="evidence" value="ECO:0007669"/>
    <property type="project" value="UniProtKB-KW"/>
</dbReference>
<evidence type="ECO:0000256" key="5">
    <source>
        <dbReference type="ARBA" id="ARBA00023015"/>
    </source>
</evidence>
<comment type="caution">
    <text evidence="11">The sequence shown here is derived from an EMBL/GenBank/DDBJ whole genome shotgun (WGS) entry which is preliminary data.</text>
</comment>
<organism evidence="11 12">
    <name type="scientific">Pseudomarimonas arenosa</name>
    <dbReference type="NCBI Taxonomy" id="2774145"/>
    <lineage>
        <taxon>Bacteria</taxon>
        <taxon>Pseudomonadati</taxon>
        <taxon>Pseudomonadota</taxon>
        <taxon>Gammaproteobacteria</taxon>
        <taxon>Lysobacterales</taxon>
        <taxon>Lysobacteraceae</taxon>
        <taxon>Pseudomarimonas</taxon>
    </lineage>
</organism>
<evidence type="ECO:0000259" key="10">
    <source>
        <dbReference type="Pfam" id="PF04316"/>
    </source>
</evidence>